<dbReference type="PATRIC" id="fig|2746.7.peg.55"/>
<dbReference type="Proteomes" id="UP000092504">
    <property type="component" value="Unassembled WGS sequence"/>
</dbReference>
<dbReference type="AlphaFoldDB" id="A0A1B8P0C7"/>
<dbReference type="EMBL" id="MAJD01000001">
    <property type="protein sequence ID" value="OBX35721.1"/>
    <property type="molecule type" value="Genomic_DNA"/>
</dbReference>
<dbReference type="PANTHER" id="PTHR30613:SF1">
    <property type="entry name" value="DUF1479 DOMAIN PROTEIN (AFU_ORTHOLOGUE AFUA_5G09280)"/>
    <property type="match status" value="1"/>
</dbReference>
<name>A0A1B8P0C7_HALEL</name>
<proteinExistence type="predicted"/>
<dbReference type="InterPro" id="IPR010856">
    <property type="entry name" value="Gig2-like"/>
</dbReference>
<organism evidence="1 2">
    <name type="scientific">Halomonas elongata</name>
    <dbReference type="NCBI Taxonomy" id="2746"/>
    <lineage>
        <taxon>Bacteria</taxon>
        <taxon>Pseudomonadati</taxon>
        <taxon>Pseudomonadota</taxon>
        <taxon>Gammaproteobacteria</taxon>
        <taxon>Oceanospirillales</taxon>
        <taxon>Halomonadaceae</taxon>
        <taxon>Halomonas</taxon>
    </lineage>
</organism>
<dbReference type="InterPro" id="IPR027443">
    <property type="entry name" value="IPNS-like_sf"/>
</dbReference>
<gene>
    <name evidence="1" type="ORF">A8U91_00055</name>
</gene>
<dbReference type="Gene3D" id="2.60.120.330">
    <property type="entry name" value="B-lactam Antibiotic, Isopenicillin N Synthase, Chain"/>
    <property type="match status" value="1"/>
</dbReference>
<protein>
    <recommendedName>
        <fullName evidence="3">DUF1479 domain-containing protein</fullName>
    </recommendedName>
</protein>
<sequence length="412" mass="46346">MTRECPDSADTLRATIRDTKQRLKRDLPDYRGAFERARDDILTQVERIRAERAAGEHPIPRFAADDIIAGRLSEADRQRIRQRGACAVAGVFPAERARHWNAEIGDYLERNRFMQRLANAADDPYFGELEQGKPQIYGVYWSSPQVQARQDARLCDVQVFLNRLWDAGEEFDPGHLASYADRLRRRPPGSGSLGLSPHVDGGSVERWLDDGFRYVYRHVFRGVPERFDPFAALGRTQVREIASPAVCSMFRTFQGWTALTPQRSGAGTLNLIPIANVMSYLLLRALQDDVPEDDLCGARPGRALSIDPHWHAPLLEALTPIPDLEPGDTIWWHCDVVHAVDPEHDGEYDSNVIYIGAAPWCDKNAAYLPGQWQAFVEGRTPPDFAPDDFEVDFTGRARPADLDALGRQQMGG</sequence>
<accession>A0A1B8P0C7</accession>
<dbReference type="PANTHER" id="PTHR30613">
    <property type="entry name" value="UNCHARACTERIZED PROTEIN YBIU-RELATED"/>
    <property type="match status" value="1"/>
</dbReference>
<dbReference type="SUPFAM" id="SSF51197">
    <property type="entry name" value="Clavaminate synthase-like"/>
    <property type="match status" value="1"/>
</dbReference>
<evidence type="ECO:0000313" key="2">
    <source>
        <dbReference type="Proteomes" id="UP000092504"/>
    </source>
</evidence>
<evidence type="ECO:0008006" key="3">
    <source>
        <dbReference type="Google" id="ProtNLM"/>
    </source>
</evidence>
<reference evidence="1 2" key="1">
    <citation type="submission" date="2016-06" db="EMBL/GenBank/DDBJ databases">
        <title>Genome sequence of halotolerant plant growth promoting strain of Halomonas elongata HEK1 isolated from salterns of Rann of Kutch, Gujarat, India.</title>
        <authorList>
            <person name="Gaba S."/>
            <person name="Singh R.N."/>
            <person name="Abrol S."/>
            <person name="Kaushik R."/>
            <person name="Saxena A.K."/>
        </authorList>
    </citation>
    <scope>NUCLEOTIDE SEQUENCE [LARGE SCALE GENOMIC DNA]</scope>
    <source>
        <strain evidence="1 2">HEK1</strain>
    </source>
</reference>
<comment type="caution">
    <text evidence="1">The sequence shown here is derived from an EMBL/GenBank/DDBJ whole genome shotgun (WGS) entry which is preliminary data.</text>
</comment>
<evidence type="ECO:0000313" key="1">
    <source>
        <dbReference type="EMBL" id="OBX35721.1"/>
    </source>
</evidence>
<dbReference type="Pfam" id="PF07350">
    <property type="entry name" value="Gig2-like"/>
    <property type="match status" value="1"/>
</dbReference>